<name>A0A1B6JHV6_9HEMI</name>
<organism evidence="1">
    <name type="scientific">Homalodisca liturata</name>
    <dbReference type="NCBI Taxonomy" id="320908"/>
    <lineage>
        <taxon>Eukaryota</taxon>
        <taxon>Metazoa</taxon>
        <taxon>Ecdysozoa</taxon>
        <taxon>Arthropoda</taxon>
        <taxon>Hexapoda</taxon>
        <taxon>Insecta</taxon>
        <taxon>Pterygota</taxon>
        <taxon>Neoptera</taxon>
        <taxon>Paraneoptera</taxon>
        <taxon>Hemiptera</taxon>
        <taxon>Auchenorrhyncha</taxon>
        <taxon>Membracoidea</taxon>
        <taxon>Cicadellidae</taxon>
        <taxon>Cicadellinae</taxon>
        <taxon>Proconiini</taxon>
        <taxon>Homalodisca</taxon>
    </lineage>
</organism>
<gene>
    <name evidence="1" type="ORF">g.5905</name>
</gene>
<evidence type="ECO:0000313" key="1">
    <source>
        <dbReference type="EMBL" id="JAS98840.1"/>
    </source>
</evidence>
<dbReference type="AlphaFoldDB" id="A0A1B6JHV6"/>
<feature type="non-terminal residue" evidence="1">
    <location>
        <position position="1"/>
    </location>
</feature>
<reference evidence="1" key="1">
    <citation type="submission" date="2015-11" db="EMBL/GenBank/DDBJ databases">
        <title>De novo transcriptome assembly of four potential Pierce s Disease insect vectors from Arizona vineyards.</title>
        <authorList>
            <person name="Tassone E.E."/>
        </authorList>
    </citation>
    <scope>NUCLEOTIDE SEQUENCE</scope>
</reference>
<dbReference type="EMBL" id="GECU01008866">
    <property type="protein sequence ID" value="JAS98840.1"/>
    <property type="molecule type" value="Transcribed_RNA"/>
</dbReference>
<sequence>CGLKNCLRPISGESFNCNCILSKFTVTFGSVTAVDATTGALTGFIDNSVHLQMFDNGELCNPCQSALYLRVNTAGSTELFNPALIHVMVFTPKADTSLEDIVCLYSIYALRQDPVAMAITPSVNETNYSLNVQFPANYDFNGQTIIAEYNTWATSLQVTPDTTTTPPSNYTVSITAEVLSAAGTGEIAALPTPATMTFSNYAVRSSETSEILK</sequence>
<protein>
    <submittedName>
        <fullName evidence="1">Uncharacterized protein</fullName>
    </submittedName>
</protein>
<accession>A0A1B6JHV6</accession>
<proteinExistence type="predicted"/>
<feature type="non-terminal residue" evidence="1">
    <location>
        <position position="213"/>
    </location>
</feature>